<sequence>MQIAALLEKVDGYQMAALAREVKHKQAFEIKLQEHRAEVAREAAVSRRESANSVLRLHERVEALDKLLSVSVERQNQLMDSTRRQEVRSERVEQILWRANTRLNEE</sequence>
<keyword evidence="2" id="KW-1185">Reference proteome</keyword>
<gene>
    <name evidence="1" type="ORF">MUN86_06275</name>
</gene>
<dbReference type="Proteomes" id="UP000830401">
    <property type="component" value="Chromosome"/>
</dbReference>
<organism evidence="1 2">
    <name type="scientific">Hymenobacter volaticus</name>
    <dbReference type="NCBI Taxonomy" id="2932254"/>
    <lineage>
        <taxon>Bacteria</taxon>
        <taxon>Pseudomonadati</taxon>
        <taxon>Bacteroidota</taxon>
        <taxon>Cytophagia</taxon>
        <taxon>Cytophagales</taxon>
        <taxon>Hymenobacteraceae</taxon>
        <taxon>Hymenobacter</taxon>
    </lineage>
</organism>
<proteinExistence type="predicted"/>
<reference evidence="1" key="1">
    <citation type="submission" date="2022-04" db="EMBL/GenBank/DDBJ databases">
        <title>Hymenobacter sp. isolated from the air.</title>
        <authorList>
            <person name="Won M."/>
            <person name="Lee C.-M."/>
            <person name="Woen H.-Y."/>
            <person name="Kwon S.-W."/>
        </authorList>
    </citation>
    <scope>NUCLEOTIDE SEQUENCE</scope>
    <source>
        <strain evidence="1">5420S-77</strain>
    </source>
</reference>
<accession>A0ABY4G9B5</accession>
<protein>
    <submittedName>
        <fullName evidence="1">Uncharacterized protein</fullName>
    </submittedName>
</protein>
<dbReference type="RefSeq" id="WP_245123089.1">
    <property type="nucleotide sequence ID" value="NZ_CP095061.1"/>
</dbReference>
<evidence type="ECO:0000313" key="2">
    <source>
        <dbReference type="Proteomes" id="UP000830401"/>
    </source>
</evidence>
<dbReference type="EMBL" id="CP095061">
    <property type="protein sequence ID" value="UOQ67483.1"/>
    <property type="molecule type" value="Genomic_DNA"/>
</dbReference>
<evidence type="ECO:0000313" key="1">
    <source>
        <dbReference type="EMBL" id="UOQ67483.1"/>
    </source>
</evidence>
<name>A0ABY4G9B5_9BACT</name>